<protein>
    <submittedName>
        <fullName evidence="1">Uncharacterized protein</fullName>
    </submittedName>
</protein>
<dbReference type="EMBL" id="KL142399">
    <property type="protein sequence ID" value="KDR70030.1"/>
    <property type="molecule type" value="Genomic_DNA"/>
</dbReference>
<dbReference type="Proteomes" id="UP000027222">
    <property type="component" value="Unassembled WGS sequence"/>
</dbReference>
<name>A0A067SGG9_GALM3</name>
<dbReference type="HOGENOM" id="CLU_1695597_0_0_1"/>
<proteinExistence type="predicted"/>
<sequence length="155" mass="18106">MMNSLLRLTILLIRCRRVPKFLCSQLAHFSRCSDNSFLQCEFVDSYPHVWSFKQFNSWSLPRTCLTNGHGCFPIAPDSCRHYICVNMFRKLSFQQALHDPLRGTSLMFPHLGELEVGSLNLNFTRTFSRVLSFPRLPSKMNAYTVTLCPRRRLRN</sequence>
<dbReference type="AlphaFoldDB" id="A0A067SGG9"/>
<keyword evidence="2" id="KW-1185">Reference proteome</keyword>
<organism evidence="1 2">
    <name type="scientific">Galerina marginata (strain CBS 339.88)</name>
    <dbReference type="NCBI Taxonomy" id="685588"/>
    <lineage>
        <taxon>Eukaryota</taxon>
        <taxon>Fungi</taxon>
        <taxon>Dikarya</taxon>
        <taxon>Basidiomycota</taxon>
        <taxon>Agaricomycotina</taxon>
        <taxon>Agaricomycetes</taxon>
        <taxon>Agaricomycetidae</taxon>
        <taxon>Agaricales</taxon>
        <taxon>Agaricineae</taxon>
        <taxon>Strophariaceae</taxon>
        <taxon>Galerina</taxon>
    </lineage>
</organism>
<accession>A0A067SGG9</accession>
<evidence type="ECO:0000313" key="1">
    <source>
        <dbReference type="EMBL" id="KDR70030.1"/>
    </source>
</evidence>
<evidence type="ECO:0000313" key="2">
    <source>
        <dbReference type="Proteomes" id="UP000027222"/>
    </source>
</evidence>
<gene>
    <name evidence="1" type="ORF">GALMADRAFT_902357</name>
</gene>
<reference evidence="2" key="1">
    <citation type="journal article" date="2014" name="Proc. Natl. Acad. Sci. U.S.A.">
        <title>Extensive sampling of basidiomycete genomes demonstrates inadequacy of the white-rot/brown-rot paradigm for wood decay fungi.</title>
        <authorList>
            <person name="Riley R."/>
            <person name="Salamov A.A."/>
            <person name="Brown D.W."/>
            <person name="Nagy L.G."/>
            <person name="Floudas D."/>
            <person name="Held B.W."/>
            <person name="Levasseur A."/>
            <person name="Lombard V."/>
            <person name="Morin E."/>
            <person name="Otillar R."/>
            <person name="Lindquist E.A."/>
            <person name="Sun H."/>
            <person name="LaButti K.M."/>
            <person name="Schmutz J."/>
            <person name="Jabbour D."/>
            <person name="Luo H."/>
            <person name="Baker S.E."/>
            <person name="Pisabarro A.G."/>
            <person name="Walton J.D."/>
            <person name="Blanchette R.A."/>
            <person name="Henrissat B."/>
            <person name="Martin F."/>
            <person name="Cullen D."/>
            <person name="Hibbett D.S."/>
            <person name="Grigoriev I.V."/>
        </authorList>
    </citation>
    <scope>NUCLEOTIDE SEQUENCE [LARGE SCALE GENOMIC DNA]</scope>
    <source>
        <strain evidence="2">CBS 339.88</strain>
    </source>
</reference>